<gene>
    <name evidence="14" type="ORF">V6U78_05545</name>
</gene>
<evidence type="ECO:0000256" key="3">
    <source>
        <dbReference type="ARBA" id="ARBA00022692"/>
    </source>
</evidence>
<feature type="domain" description="HAMP" evidence="13">
    <location>
        <begin position="368"/>
        <end position="422"/>
    </location>
</feature>
<dbReference type="SMART" id="SM00304">
    <property type="entry name" value="HAMP"/>
    <property type="match status" value="2"/>
</dbReference>
<evidence type="ECO:0000259" key="12">
    <source>
        <dbReference type="PROSITE" id="PS50192"/>
    </source>
</evidence>
<dbReference type="CDD" id="cd12913">
    <property type="entry name" value="PDC1_MCP_like"/>
    <property type="match status" value="1"/>
</dbReference>
<dbReference type="CDD" id="cd11386">
    <property type="entry name" value="MCP_signal"/>
    <property type="match status" value="1"/>
</dbReference>
<accession>A0ABW8PYN7</accession>
<comment type="similarity">
    <text evidence="7">Belongs to the methyl-accepting chemotaxis (MCP) protein family.</text>
</comment>
<keyword evidence="5 10" id="KW-0472">Membrane</keyword>
<evidence type="ECO:0000256" key="8">
    <source>
        <dbReference type="PROSITE-ProRule" id="PRU00284"/>
    </source>
</evidence>
<feature type="coiled-coil region" evidence="9">
    <location>
        <begin position="575"/>
        <end position="609"/>
    </location>
</feature>
<evidence type="ECO:0000313" key="14">
    <source>
        <dbReference type="EMBL" id="MFK7160497.1"/>
    </source>
</evidence>
<evidence type="ECO:0000256" key="2">
    <source>
        <dbReference type="ARBA" id="ARBA00022519"/>
    </source>
</evidence>
<evidence type="ECO:0000256" key="5">
    <source>
        <dbReference type="ARBA" id="ARBA00023136"/>
    </source>
</evidence>
<feature type="domain" description="Methyl-accepting transducer" evidence="11">
    <location>
        <begin position="427"/>
        <end position="663"/>
    </location>
</feature>
<comment type="subcellular location">
    <subcellularLocation>
        <location evidence="1">Cell inner membrane</location>
        <topology evidence="1">Multi-pass membrane protein</topology>
    </subcellularLocation>
</comment>
<comment type="caution">
    <text evidence="14">The sequence shown here is derived from an EMBL/GenBank/DDBJ whole genome shotgun (WGS) entry which is preliminary data.</text>
</comment>
<feature type="transmembrane region" description="Helical" evidence="10">
    <location>
        <begin position="345"/>
        <end position="366"/>
    </location>
</feature>
<dbReference type="Pfam" id="PF22673">
    <property type="entry name" value="MCP-like_PDC_1"/>
    <property type="match status" value="1"/>
</dbReference>
<keyword evidence="2" id="KW-0997">Cell inner membrane</keyword>
<sequence length="699" mass="75757">MKIRNKIALATGACLFSAILVLLTVTAVQNHRLERQTLAQVSHELESAAMQQLQALAQAQAQRALSEFNETLFVVRGLNETIQSFSSQDNQLVSRAQYSEYIRSLLSHYPGMAGLYTAWLENAVDGQDAFYRANPAAHSHESGRFSPFWFRNPDNTLGIRSLNITRFVTGEDLNPTRDYWYTCPIETRQTCLTEPYTWEAAGRTVLGTSITQPLIIDGRLVGMVGADLELTFLSNIAEQASRNLYNGQGRILLLTTQGKVGADSTGALELGAEFTHPLRDRLQQVARSGESITLSEGGQFVVISPIQLPNVANPWFILVSIDRDLVLAGAQATQENMSSAFQAGLIAQFVLGLSIVGLGMLLLTIIARGIAAPISQAAQMIHQLASQDGDLTQRLNMKRQDEVGELAEGIDAFIAKTHSIVRDIASEMKQVESSAVRAAEISENSSQGIEKQRAEMDQVATAINQMAASAGEVAEIAATTASASNQATDGVENGARNVEQSATAIRTLAEQLGRTSQLMSELAQDSDNIIQIVEVIRGISEQTNLLALNAAIEAARAGEAGRGFAVVADEVRSLASKTQQSTQEIQDLIDQLQRRSASALKAMQEGNEQSNTCLALADEASANLVQVVSSITEIDNMTTQMASVVEEQRAVTEDITRSIITISDESNLVAEGAMDANQESQNLLQLVKRLETELGRFRF</sequence>
<dbReference type="PROSITE" id="PS50192">
    <property type="entry name" value="T_SNARE"/>
    <property type="match status" value="1"/>
</dbReference>
<evidence type="ECO:0000256" key="4">
    <source>
        <dbReference type="ARBA" id="ARBA00022989"/>
    </source>
</evidence>
<dbReference type="InterPro" id="IPR003660">
    <property type="entry name" value="HAMP_dom"/>
</dbReference>
<organism evidence="14 15">
    <name type="scientific">Marinospirillum alkalitolerans</name>
    <dbReference type="NCBI Taxonomy" id="3123374"/>
    <lineage>
        <taxon>Bacteria</taxon>
        <taxon>Pseudomonadati</taxon>
        <taxon>Pseudomonadota</taxon>
        <taxon>Gammaproteobacteria</taxon>
        <taxon>Oceanospirillales</taxon>
        <taxon>Oceanospirillaceae</taxon>
        <taxon>Marinospirillum</taxon>
    </lineage>
</organism>
<feature type="domain" description="T-SNARE coiled-coil homology" evidence="12">
    <location>
        <begin position="614"/>
        <end position="659"/>
    </location>
</feature>
<evidence type="ECO:0000256" key="1">
    <source>
        <dbReference type="ARBA" id="ARBA00004429"/>
    </source>
</evidence>
<dbReference type="PANTHER" id="PTHR32089">
    <property type="entry name" value="METHYL-ACCEPTING CHEMOTAXIS PROTEIN MCPB"/>
    <property type="match status" value="1"/>
</dbReference>
<dbReference type="Pfam" id="PF00672">
    <property type="entry name" value="HAMP"/>
    <property type="match status" value="1"/>
</dbReference>
<dbReference type="Gene3D" id="3.30.450.20">
    <property type="entry name" value="PAS domain"/>
    <property type="match status" value="1"/>
</dbReference>
<evidence type="ECO:0000256" key="10">
    <source>
        <dbReference type="SAM" id="Phobius"/>
    </source>
</evidence>
<evidence type="ECO:0000256" key="7">
    <source>
        <dbReference type="ARBA" id="ARBA00029447"/>
    </source>
</evidence>
<dbReference type="SMART" id="SM00283">
    <property type="entry name" value="MA"/>
    <property type="match status" value="1"/>
</dbReference>
<dbReference type="PANTHER" id="PTHR32089:SF119">
    <property type="entry name" value="METHYL-ACCEPTING CHEMOTAXIS PROTEIN CTPL"/>
    <property type="match status" value="1"/>
</dbReference>
<evidence type="ECO:0000256" key="9">
    <source>
        <dbReference type="SAM" id="Coils"/>
    </source>
</evidence>
<dbReference type="Gene3D" id="1.10.287.950">
    <property type="entry name" value="Methyl-accepting chemotaxis protein"/>
    <property type="match status" value="1"/>
</dbReference>
<dbReference type="PROSITE" id="PS50111">
    <property type="entry name" value="CHEMOTAXIS_TRANSDUC_2"/>
    <property type="match status" value="1"/>
</dbReference>
<evidence type="ECO:0000259" key="11">
    <source>
        <dbReference type="PROSITE" id="PS50111"/>
    </source>
</evidence>
<dbReference type="CDD" id="cd06225">
    <property type="entry name" value="HAMP"/>
    <property type="match status" value="1"/>
</dbReference>
<keyword evidence="6 8" id="KW-0807">Transducer</keyword>
<evidence type="ECO:0000313" key="15">
    <source>
        <dbReference type="Proteomes" id="UP001621714"/>
    </source>
</evidence>
<keyword evidence="15" id="KW-1185">Reference proteome</keyword>
<keyword evidence="9" id="KW-0175">Coiled coil</keyword>
<dbReference type="InterPro" id="IPR004089">
    <property type="entry name" value="MCPsignal_dom"/>
</dbReference>
<dbReference type="SUPFAM" id="SSF58104">
    <property type="entry name" value="Methyl-accepting chemotaxis protein (MCP) signaling domain"/>
    <property type="match status" value="1"/>
</dbReference>
<evidence type="ECO:0000256" key="6">
    <source>
        <dbReference type="ARBA" id="ARBA00023224"/>
    </source>
</evidence>
<dbReference type="RefSeq" id="WP_405338263.1">
    <property type="nucleotide sequence ID" value="NZ_JBANFI010000003.1"/>
</dbReference>
<keyword evidence="3 10" id="KW-0812">Transmembrane</keyword>
<dbReference type="EMBL" id="JBANFI010000003">
    <property type="protein sequence ID" value="MFK7160497.1"/>
    <property type="molecule type" value="Genomic_DNA"/>
</dbReference>
<reference evidence="14 15" key="1">
    <citation type="submission" date="2024-02" db="EMBL/GenBank/DDBJ databases">
        <title>Marinospirillum sp. MEB 164 isolated from Lonar lake sediment.</title>
        <authorList>
            <person name="Joshi A."/>
            <person name="Thite S."/>
        </authorList>
    </citation>
    <scope>NUCLEOTIDE SEQUENCE [LARGE SCALE GENOMIC DNA]</scope>
    <source>
        <strain evidence="14 15">MEB164</strain>
    </source>
</reference>
<proteinExistence type="inferred from homology"/>
<dbReference type="Pfam" id="PF00015">
    <property type="entry name" value="MCPsignal"/>
    <property type="match status" value="1"/>
</dbReference>
<name>A0ABW8PYN7_9GAMM</name>
<dbReference type="PROSITE" id="PS50885">
    <property type="entry name" value="HAMP"/>
    <property type="match status" value="1"/>
</dbReference>
<protein>
    <submittedName>
        <fullName evidence="14">Methyl-accepting chemotaxis protein</fullName>
    </submittedName>
</protein>
<keyword evidence="4 10" id="KW-1133">Transmembrane helix</keyword>
<keyword evidence="2" id="KW-1003">Cell membrane</keyword>
<dbReference type="Proteomes" id="UP001621714">
    <property type="component" value="Unassembled WGS sequence"/>
</dbReference>
<evidence type="ECO:0000259" key="13">
    <source>
        <dbReference type="PROSITE" id="PS50885"/>
    </source>
</evidence>
<dbReference type="InterPro" id="IPR000727">
    <property type="entry name" value="T_SNARE_dom"/>
</dbReference>